<dbReference type="GO" id="GO:1905244">
    <property type="term" value="P:regulation of modification of synaptic structure"/>
    <property type="evidence" value="ECO:0007669"/>
    <property type="project" value="TreeGrafter"/>
</dbReference>
<feature type="coiled-coil region" evidence="1">
    <location>
        <begin position="784"/>
        <end position="825"/>
    </location>
</feature>
<dbReference type="GO" id="GO:0098837">
    <property type="term" value="C:postsynaptic recycling endosome"/>
    <property type="evidence" value="ECO:0007669"/>
    <property type="project" value="TreeGrafter"/>
</dbReference>
<reference evidence="3" key="1">
    <citation type="submission" date="2023-08" db="EMBL/GenBank/DDBJ databases">
        <title>Chromosome-level Genome Assembly of mud carp (Cirrhinus molitorella).</title>
        <authorList>
            <person name="Liu H."/>
        </authorList>
    </citation>
    <scope>NUCLEOTIDE SEQUENCE</scope>
    <source>
        <strain evidence="3">Prfri</strain>
        <tissue evidence="3">Muscle</tissue>
    </source>
</reference>
<gene>
    <name evidence="3" type="ORF">Q8A67_009696</name>
</gene>
<dbReference type="GO" id="GO:0099158">
    <property type="term" value="P:regulation of recycling endosome localization within postsynapse"/>
    <property type="evidence" value="ECO:0007669"/>
    <property type="project" value="TreeGrafter"/>
</dbReference>
<name>A0AA88TY88_9TELE</name>
<dbReference type="GO" id="GO:0098887">
    <property type="term" value="P:neurotransmitter receptor transport, endosome to postsynaptic membrane"/>
    <property type="evidence" value="ECO:0007669"/>
    <property type="project" value="TreeGrafter"/>
</dbReference>
<dbReference type="Proteomes" id="UP001187343">
    <property type="component" value="Unassembled WGS sequence"/>
</dbReference>
<dbReference type="PANTHER" id="PTHR18978:SF1">
    <property type="entry name" value="GRIP1-ASSOCIATED PROTEIN 1"/>
    <property type="match status" value="1"/>
</dbReference>
<evidence type="ECO:0000256" key="2">
    <source>
        <dbReference type="SAM" id="MobiDB-lite"/>
    </source>
</evidence>
<feature type="coiled-coil region" evidence="1">
    <location>
        <begin position="233"/>
        <end position="342"/>
    </location>
</feature>
<feature type="region of interest" description="Disordered" evidence="2">
    <location>
        <begin position="674"/>
        <end position="701"/>
    </location>
</feature>
<feature type="coiled-coil region" evidence="1">
    <location>
        <begin position="379"/>
        <end position="427"/>
    </location>
</feature>
<protein>
    <recommendedName>
        <fullName evidence="5">GRIP1-associated protein 1</fullName>
    </recommendedName>
</protein>
<dbReference type="AlphaFoldDB" id="A0AA88TY88"/>
<evidence type="ECO:0008006" key="5">
    <source>
        <dbReference type="Google" id="ProtNLM"/>
    </source>
</evidence>
<sequence>MAQALSEEEFHRMQAQLLELRTQNYQLSDELRKNTAELNSVRQKTSNLEKDYVKAQKALNKSKKAQEVDALLSENKMLQGKLHSQEDDFRLQNSTLMQELSKLCSQIEQLELENRRLREGQGLEGPTSSLTSGPVDAELLRLQAENSALQKKLKALQECADVNDGKAALIDESAGTNGVQSDASGHSDELSAPGNDQIDQADVQSVKPEQRDNELCEVALKLQTEMEEKCLLREQLQTLEMSKQAEITKLQDENAKLSDKLKKKQDSFQRLQVEKEALYNDSRTKIDEIQQRKEEELKSINLRVQKLQTDLMAANQNVAELKEQLQSKQKEHELAIHMLKDQIQTVKTQELNLLREQSLALNAELQQRRTEQESFMAQRDDLNSQLQESNRANGRLLEQLTELGVEKDKLQQELEEARKTADKRKVMLDELAIETAQEKSRHKEELSDVRLQHEKEVLSIRARYEKELRGLHEEKNRTEEEIRSQLRDERARTKELEGLQPYVEELKAQVQSMEGTKGWFERRLKEAEETMEKNKLDHAEEIQRLQKDHSLQLEAKAAEVEAVKQQVAEMQKEREELNNTISKLRQEIKDTVDGQRILEKKGSSALKDLKRQLHLERKRADKLQERLQEILTNTKTRTGLEELVLSEISSPSRTQQTGDSSSISSFSYREIMKDGASAPSTNKSNTSSPQSQRPADLSDDEVSELFQRLAEVQQEKWMLEEKVKHLEVSCASMADDICKKSAIIETYVMDSRRDVSGGGAVAHGAQGERGGLSSVLRDLVKPGDENLREMNKKLQNMLEEQLTKNMHLQKDLEVLSQEIVRLSKDGTPAENSKATG</sequence>
<dbReference type="InterPro" id="IPR026204">
    <property type="entry name" value="GRIPAP1"/>
</dbReference>
<dbReference type="GO" id="GO:0098978">
    <property type="term" value="C:glutamatergic synapse"/>
    <property type="evidence" value="ECO:0007669"/>
    <property type="project" value="TreeGrafter"/>
</dbReference>
<feature type="coiled-coil region" evidence="1">
    <location>
        <begin position="461"/>
        <end position="488"/>
    </location>
</feature>
<dbReference type="GO" id="GO:0098998">
    <property type="term" value="C:extrinsic component of postsynaptic early endosome membrane"/>
    <property type="evidence" value="ECO:0007669"/>
    <property type="project" value="TreeGrafter"/>
</dbReference>
<dbReference type="GO" id="GO:0099152">
    <property type="term" value="P:regulation of neurotransmitter receptor transport, endosome to postsynaptic membrane"/>
    <property type="evidence" value="ECO:0007669"/>
    <property type="project" value="TreeGrafter"/>
</dbReference>
<feature type="region of interest" description="Disordered" evidence="2">
    <location>
        <begin position="175"/>
        <end position="196"/>
    </location>
</feature>
<comment type="caution">
    <text evidence="3">The sequence shown here is derived from an EMBL/GenBank/DDBJ whole genome shotgun (WGS) entry which is preliminary data.</text>
</comment>
<evidence type="ECO:0000313" key="3">
    <source>
        <dbReference type="EMBL" id="KAK2898278.1"/>
    </source>
</evidence>
<keyword evidence="4" id="KW-1185">Reference proteome</keyword>
<keyword evidence="1" id="KW-0175">Coiled coil</keyword>
<organism evidence="3 4">
    <name type="scientific">Cirrhinus molitorella</name>
    <name type="common">mud carp</name>
    <dbReference type="NCBI Taxonomy" id="172907"/>
    <lineage>
        <taxon>Eukaryota</taxon>
        <taxon>Metazoa</taxon>
        <taxon>Chordata</taxon>
        <taxon>Craniata</taxon>
        <taxon>Vertebrata</taxon>
        <taxon>Euteleostomi</taxon>
        <taxon>Actinopterygii</taxon>
        <taxon>Neopterygii</taxon>
        <taxon>Teleostei</taxon>
        <taxon>Ostariophysi</taxon>
        <taxon>Cypriniformes</taxon>
        <taxon>Cyprinidae</taxon>
        <taxon>Labeoninae</taxon>
        <taxon>Labeonini</taxon>
        <taxon>Cirrhinus</taxon>
    </lineage>
</organism>
<feature type="compositionally biased region" description="Polar residues" evidence="2">
    <location>
        <begin position="175"/>
        <end position="184"/>
    </location>
</feature>
<feature type="region of interest" description="Disordered" evidence="2">
    <location>
        <begin position="647"/>
        <end position="666"/>
    </location>
</feature>
<feature type="compositionally biased region" description="Polar residues" evidence="2">
    <location>
        <begin position="678"/>
        <end position="693"/>
    </location>
</feature>
<feature type="compositionally biased region" description="Polar residues" evidence="2">
    <location>
        <begin position="647"/>
        <end position="659"/>
    </location>
</feature>
<proteinExistence type="predicted"/>
<feature type="coiled-coil region" evidence="1">
    <location>
        <begin position="524"/>
        <end position="633"/>
    </location>
</feature>
<feature type="coiled-coil region" evidence="1">
    <location>
        <begin position="31"/>
        <end position="159"/>
    </location>
</feature>
<evidence type="ECO:0000313" key="4">
    <source>
        <dbReference type="Proteomes" id="UP001187343"/>
    </source>
</evidence>
<dbReference type="PANTHER" id="PTHR18978">
    <property type="entry name" value="GRIP-1 ASSOCIATED PROTEIN 1"/>
    <property type="match status" value="1"/>
</dbReference>
<evidence type="ECO:0000256" key="1">
    <source>
        <dbReference type="SAM" id="Coils"/>
    </source>
</evidence>
<dbReference type="EMBL" id="JAUYZG010000009">
    <property type="protein sequence ID" value="KAK2898278.1"/>
    <property type="molecule type" value="Genomic_DNA"/>
</dbReference>
<accession>A0AA88TY88</accession>
<feature type="coiled-coil region" evidence="1">
    <location>
        <begin position="702"/>
        <end position="729"/>
    </location>
</feature>